<feature type="transmembrane region" description="Helical" evidence="2">
    <location>
        <begin position="32"/>
        <end position="52"/>
    </location>
</feature>
<feature type="compositionally biased region" description="Polar residues" evidence="1">
    <location>
        <begin position="246"/>
        <end position="256"/>
    </location>
</feature>
<evidence type="ECO:0000256" key="1">
    <source>
        <dbReference type="SAM" id="MobiDB-lite"/>
    </source>
</evidence>
<keyword evidence="2" id="KW-0472">Membrane</keyword>
<reference evidence="3 4" key="1">
    <citation type="submission" date="2024-11" db="EMBL/GenBank/DDBJ databases">
        <title>A near-complete genome assembly of Cinchona calisaya.</title>
        <authorList>
            <person name="Lian D.C."/>
            <person name="Zhao X.W."/>
            <person name="Wei L."/>
        </authorList>
    </citation>
    <scope>NUCLEOTIDE SEQUENCE [LARGE SCALE GENOMIC DNA]</scope>
    <source>
        <tissue evidence="3">Nenye</tissue>
    </source>
</reference>
<accession>A0ABD2YYP3</accession>
<evidence type="ECO:0000313" key="3">
    <source>
        <dbReference type="EMBL" id="KAL3511691.1"/>
    </source>
</evidence>
<keyword evidence="4" id="KW-1185">Reference proteome</keyword>
<organism evidence="3 4">
    <name type="scientific">Cinchona calisaya</name>
    <dbReference type="NCBI Taxonomy" id="153742"/>
    <lineage>
        <taxon>Eukaryota</taxon>
        <taxon>Viridiplantae</taxon>
        <taxon>Streptophyta</taxon>
        <taxon>Embryophyta</taxon>
        <taxon>Tracheophyta</taxon>
        <taxon>Spermatophyta</taxon>
        <taxon>Magnoliopsida</taxon>
        <taxon>eudicotyledons</taxon>
        <taxon>Gunneridae</taxon>
        <taxon>Pentapetalae</taxon>
        <taxon>asterids</taxon>
        <taxon>lamiids</taxon>
        <taxon>Gentianales</taxon>
        <taxon>Rubiaceae</taxon>
        <taxon>Cinchonoideae</taxon>
        <taxon>Cinchoneae</taxon>
        <taxon>Cinchona</taxon>
    </lineage>
</organism>
<dbReference type="AlphaFoldDB" id="A0ABD2YYP3"/>
<keyword evidence="2" id="KW-1133">Transmembrane helix</keyword>
<evidence type="ECO:0000313" key="4">
    <source>
        <dbReference type="Proteomes" id="UP001630127"/>
    </source>
</evidence>
<evidence type="ECO:0000256" key="2">
    <source>
        <dbReference type="SAM" id="Phobius"/>
    </source>
</evidence>
<gene>
    <name evidence="3" type="ORF">ACH5RR_024408</name>
</gene>
<feature type="compositionally biased region" description="Basic and acidic residues" evidence="1">
    <location>
        <begin position="257"/>
        <end position="267"/>
    </location>
</feature>
<name>A0ABD2YYP3_9GENT</name>
<dbReference type="EMBL" id="JBJUIK010000011">
    <property type="protein sequence ID" value="KAL3511691.1"/>
    <property type="molecule type" value="Genomic_DNA"/>
</dbReference>
<protein>
    <submittedName>
        <fullName evidence="3">Uncharacterized protein</fullName>
    </submittedName>
</protein>
<comment type="caution">
    <text evidence="3">The sequence shown here is derived from an EMBL/GenBank/DDBJ whole genome shotgun (WGS) entry which is preliminary data.</text>
</comment>
<proteinExistence type="predicted"/>
<keyword evidence="2" id="KW-0812">Transmembrane</keyword>
<feature type="region of interest" description="Disordered" evidence="1">
    <location>
        <begin position="246"/>
        <end position="267"/>
    </location>
</feature>
<dbReference type="Proteomes" id="UP001630127">
    <property type="component" value="Unassembled WGS sequence"/>
</dbReference>
<sequence length="335" mass="38002">MRITPQLSYYCYMLSSIISYCRRKQRVNGLKFGPFGAFGLALSAHFIFNGFAENWNCHIKRFLIGGKCVVLSSAVINKFLSTVCGGCAQRATWKQFPLVMDALEVEGLFERTRKDKVLVVENVLKIVPSGIGSVDVLICVKPFDEAVAEFCQALESIEESLKRLEGLLPDLHVSSSSSGKEDLKVASSDLEWIRWLKKETEFLVASFRAKKASLEQFLPSICSFLVIYDFEFALELMAFYHSNQGGDASVSSSISNERQHYKGKEKREYKEGHYQDDRYFERGIASTLIPDPDSTKIKPFELRSELIEPERRVQKSALILNMKRYTLIFSGSVTM</sequence>